<reference evidence="7 8" key="1">
    <citation type="submission" date="2017-12" db="EMBL/GenBank/DDBJ databases">
        <title>Taxonomic description and draft genome of Pradoshia cofamensis Gen. nov., sp. nov., a thermotolerant bacillale isolated from anterior gut of earthworm Eisenia fetida.</title>
        <authorList>
            <person name="Saha T."/>
            <person name="Chakraborty R."/>
        </authorList>
    </citation>
    <scope>NUCLEOTIDE SEQUENCE [LARGE SCALE GENOMIC DNA]</scope>
    <source>
        <strain evidence="7 8">EAG3</strain>
    </source>
</reference>
<dbReference type="InterPro" id="IPR008918">
    <property type="entry name" value="HhH2"/>
</dbReference>
<dbReference type="Pfam" id="PF01367">
    <property type="entry name" value="5_3_exonuc"/>
    <property type="match status" value="1"/>
</dbReference>
<dbReference type="InterPro" id="IPR029060">
    <property type="entry name" value="PIN-like_dom_sf"/>
</dbReference>
<protein>
    <recommendedName>
        <fullName evidence="5">5'-3' exonuclease</fullName>
    </recommendedName>
</protein>
<evidence type="ECO:0000313" key="7">
    <source>
        <dbReference type="EMBL" id="PQD96976.1"/>
    </source>
</evidence>
<dbReference type="SUPFAM" id="SSF88723">
    <property type="entry name" value="PIN domain-like"/>
    <property type="match status" value="1"/>
</dbReference>
<dbReference type="GO" id="GO:0008409">
    <property type="term" value="F:5'-3' exonuclease activity"/>
    <property type="evidence" value="ECO:0007669"/>
    <property type="project" value="InterPro"/>
</dbReference>
<keyword evidence="7" id="KW-0255">Endonuclease</keyword>
<evidence type="ECO:0000256" key="4">
    <source>
        <dbReference type="ARBA" id="ARBA00049957"/>
    </source>
</evidence>
<dbReference type="PANTHER" id="PTHR42646">
    <property type="entry name" value="FLAP ENDONUCLEASE XNI"/>
    <property type="match status" value="1"/>
</dbReference>
<dbReference type="InterPro" id="IPR036279">
    <property type="entry name" value="5-3_exonuclease_C_sf"/>
</dbReference>
<proteinExistence type="predicted"/>
<dbReference type="GO" id="GO:0017108">
    <property type="term" value="F:5'-flap endonuclease activity"/>
    <property type="evidence" value="ECO:0007669"/>
    <property type="project" value="InterPro"/>
</dbReference>
<dbReference type="CDD" id="cd09859">
    <property type="entry name" value="PIN_53EXO"/>
    <property type="match status" value="1"/>
</dbReference>
<keyword evidence="1" id="KW-0540">Nuclease</keyword>
<comment type="caution">
    <text evidence="7">The sequence shown here is derived from an EMBL/GenBank/DDBJ whole genome shotgun (WGS) entry which is preliminary data.</text>
</comment>
<dbReference type="CDD" id="cd09898">
    <property type="entry name" value="H3TH_53EXO"/>
    <property type="match status" value="1"/>
</dbReference>
<dbReference type="RefSeq" id="WP_104848071.1">
    <property type="nucleotide sequence ID" value="NZ_PKOZ01000001.1"/>
</dbReference>
<dbReference type="FunFam" id="1.10.150.20:FF:000003">
    <property type="entry name" value="DNA polymerase I"/>
    <property type="match status" value="1"/>
</dbReference>
<organism evidence="7 8">
    <name type="scientific">Pradoshia eiseniae</name>
    <dbReference type="NCBI Taxonomy" id="2064768"/>
    <lineage>
        <taxon>Bacteria</taxon>
        <taxon>Bacillati</taxon>
        <taxon>Bacillota</taxon>
        <taxon>Bacilli</taxon>
        <taxon>Bacillales</taxon>
        <taxon>Bacillaceae</taxon>
        <taxon>Pradoshia</taxon>
    </lineage>
</organism>
<dbReference type="AlphaFoldDB" id="A0A2S7N4M5"/>
<feature type="domain" description="5'-3' exonuclease" evidence="6">
    <location>
        <begin position="5"/>
        <end position="273"/>
    </location>
</feature>
<evidence type="ECO:0000256" key="3">
    <source>
        <dbReference type="ARBA" id="ARBA00023125"/>
    </source>
</evidence>
<evidence type="ECO:0000313" key="8">
    <source>
        <dbReference type="Proteomes" id="UP000239663"/>
    </source>
</evidence>
<comment type="function">
    <text evidence="4">5'-3' exonuclease acting preferentially on double-stranded DNA.</text>
</comment>
<dbReference type="Gene3D" id="1.10.150.20">
    <property type="entry name" value="5' to 3' exonuclease, C-terminal subdomain"/>
    <property type="match status" value="1"/>
</dbReference>
<evidence type="ECO:0000256" key="2">
    <source>
        <dbReference type="ARBA" id="ARBA00022801"/>
    </source>
</evidence>
<evidence type="ECO:0000256" key="1">
    <source>
        <dbReference type="ARBA" id="ARBA00022722"/>
    </source>
</evidence>
<evidence type="ECO:0000256" key="5">
    <source>
        <dbReference type="ARBA" id="ARBA00050026"/>
    </source>
</evidence>
<dbReference type="Pfam" id="PF02739">
    <property type="entry name" value="5_3_exonuc_N"/>
    <property type="match status" value="1"/>
</dbReference>
<dbReference type="GO" id="GO:0003677">
    <property type="term" value="F:DNA binding"/>
    <property type="evidence" value="ECO:0007669"/>
    <property type="project" value="UniProtKB-KW"/>
</dbReference>
<keyword evidence="2" id="KW-0378">Hydrolase</keyword>
<keyword evidence="8" id="KW-1185">Reference proteome</keyword>
<dbReference type="InterPro" id="IPR038969">
    <property type="entry name" value="FEN"/>
</dbReference>
<keyword evidence="3" id="KW-0238">DNA-binding</keyword>
<dbReference type="InterPro" id="IPR020045">
    <property type="entry name" value="DNA_polI_H3TH"/>
</dbReference>
<dbReference type="Gene3D" id="3.40.50.1010">
    <property type="entry name" value="5'-nuclease"/>
    <property type="match status" value="1"/>
</dbReference>
<dbReference type="SMART" id="SM00279">
    <property type="entry name" value="HhH2"/>
    <property type="match status" value="1"/>
</dbReference>
<dbReference type="Proteomes" id="UP000239663">
    <property type="component" value="Unassembled WGS sequence"/>
</dbReference>
<sequence length="295" mass="33952">MQENRNLLLIDGFNLLSRGYFATAYGKTEDQLYKSSKGIYTNALRVFFQKMFALVRTNEVTHLAVAWDVKREESSRRQKYDFYKATRGELPAPLIMQYEVLTDILDKAGVKQLSVPSFEADDVIGTISTLWSSNELGNCYIYSNDRDLFQLLNERTTQIIAGKAGEIHYTIDQFRLDYGIDSAQWVDVKALLGDSSDNIPGCPGIGEKTALPLIQHYETLEGIYEQLEELDPKFNRCRKKLHAGRESAFISKELAQIICDIEEFSTWTHEELMYDPNHDRLKAELENLELNIRIR</sequence>
<dbReference type="SMART" id="SM00475">
    <property type="entry name" value="53EXOc"/>
    <property type="match status" value="1"/>
</dbReference>
<evidence type="ECO:0000259" key="6">
    <source>
        <dbReference type="SMART" id="SM00475"/>
    </source>
</evidence>
<name>A0A2S7N4M5_9BACI</name>
<accession>A0A2S7N4M5</accession>
<gene>
    <name evidence="7" type="ORF">CYL18_03605</name>
</gene>
<dbReference type="InterPro" id="IPR002421">
    <property type="entry name" value="5-3_exonuclease"/>
</dbReference>
<dbReference type="InterPro" id="IPR020046">
    <property type="entry name" value="5-3_exonucl_a-hlix_arch_N"/>
</dbReference>
<dbReference type="PANTHER" id="PTHR42646:SF2">
    <property type="entry name" value="5'-3' EXONUCLEASE FAMILY PROTEIN"/>
    <property type="match status" value="1"/>
</dbReference>
<dbReference type="EMBL" id="PKOZ01000001">
    <property type="protein sequence ID" value="PQD96976.1"/>
    <property type="molecule type" value="Genomic_DNA"/>
</dbReference>
<dbReference type="OrthoDB" id="9806424at2"/>
<dbReference type="SUPFAM" id="SSF47807">
    <property type="entry name" value="5' to 3' exonuclease, C-terminal subdomain"/>
    <property type="match status" value="1"/>
</dbReference>
<dbReference type="GO" id="GO:0033567">
    <property type="term" value="P:DNA replication, Okazaki fragment processing"/>
    <property type="evidence" value="ECO:0007669"/>
    <property type="project" value="InterPro"/>
</dbReference>